<dbReference type="GO" id="GO:0005524">
    <property type="term" value="F:ATP binding"/>
    <property type="evidence" value="ECO:0007669"/>
    <property type="project" value="UniProtKB-KW"/>
</dbReference>
<evidence type="ECO:0000256" key="7">
    <source>
        <dbReference type="PROSITE-ProRule" id="PRU00117"/>
    </source>
</evidence>
<feature type="domain" description="Helicase C-terminal" evidence="11">
    <location>
        <begin position="428"/>
        <end position="589"/>
    </location>
</feature>
<organism evidence="13 14">
    <name type="scientific">Vespula squamosa</name>
    <name type="common">Southern yellow jacket</name>
    <name type="synonym">Wasp</name>
    <dbReference type="NCBI Taxonomy" id="30214"/>
    <lineage>
        <taxon>Eukaryota</taxon>
        <taxon>Metazoa</taxon>
        <taxon>Ecdysozoa</taxon>
        <taxon>Arthropoda</taxon>
        <taxon>Hexapoda</taxon>
        <taxon>Insecta</taxon>
        <taxon>Pterygota</taxon>
        <taxon>Neoptera</taxon>
        <taxon>Endopterygota</taxon>
        <taxon>Hymenoptera</taxon>
        <taxon>Apocrita</taxon>
        <taxon>Aculeata</taxon>
        <taxon>Vespoidea</taxon>
        <taxon>Vespidae</taxon>
        <taxon>Vespinae</taxon>
        <taxon>Vespula</taxon>
    </lineage>
</organism>
<evidence type="ECO:0000313" key="14">
    <source>
        <dbReference type="Proteomes" id="UP001607302"/>
    </source>
</evidence>
<feature type="domain" description="Helicase ATP-binding" evidence="10">
    <location>
        <begin position="241"/>
        <end position="416"/>
    </location>
</feature>
<keyword evidence="14" id="KW-1185">Reference proteome</keyword>
<evidence type="ECO:0000256" key="1">
    <source>
        <dbReference type="ARBA" id="ARBA00012552"/>
    </source>
</evidence>
<dbReference type="Proteomes" id="UP001607302">
    <property type="component" value="Unassembled WGS sequence"/>
</dbReference>
<keyword evidence="2 9" id="KW-0547">Nucleotide-binding</keyword>
<dbReference type="InterPro" id="IPR027417">
    <property type="entry name" value="P-loop_NTPase"/>
</dbReference>
<dbReference type="GO" id="GO:0003723">
    <property type="term" value="F:RNA binding"/>
    <property type="evidence" value="ECO:0007669"/>
    <property type="project" value="UniProtKB-UniRule"/>
</dbReference>
<reference evidence="13 14" key="1">
    <citation type="journal article" date="2024" name="Ann. Entomol. Soc. Am.">
        <title>Genomic analyses of the southern and eastern yellowjacket wasps (Hymenoptera: Vespidae) reveal evolutionary signatures of social life.</title>
        <authorList>
            <person name="Catto M.A."/>
            <person name="Caine P.B."/>
            <person name="Orr S.E."/>
            <person name="Hunt B.G."/>
            <person name="Goodisman M.A.D."/>
        </authorList>
    </citation>
    <scope>NUCLEOTIDE SEQUENCE [LARGE SCALE GENOMIC DNA]</scope>
    <source>
        <strain evidence="13">233</strain>
        <tissue evidence="13">Head and thorax</tissue>
    </source>
</reference>
<proteinExistence type="inferred from homology"/>
<dbReference type="CDD" id="cd18787">
    <property type="entry name" value="SF2_C_DEAD"/>
    <property type="match status" value="1"/>
</dbReference>
<name>A0ABD2AJC3_VESSQ</name>
<dbReference type="PROSITE" id="PS51194">
    <property type="entry name" value="HELICASE_CTER"/>
    <property type="match status" value="1"/>
</dbReference>
<comment type="similarity">
    <text evidence="9">Belongs to the DEAD box helicase family.</text>
</comment>
<evidence type="ECO:0000259" key="10">
    <source>
        <dbReference type="PROSITE" id="PS51192"/>
    </source>
</evidence>
<evidence type="ECO:0000313" key="13">
    <source>
        <dbReference type="EMBL" id="KAL2720486.1"/>
    </source>
</evidence>
<dbReference type="Gene3D" id="3.30.1370.10">
    <property type="entry name" value="K Homology domain, type 1"/>
    <property type="match status" value="1"/>
</dbReference>
<dbReference type="SUPFAM" id="SSF52540">
    <property type="entry name" value="P-loop containing nucleoside triphosphate hydrolases"/>
    <property type="match status" value="1"/>
</dbReference>
<keyword evidence="3 9" id="KW-0378">Hydrolase</keyword>
<dbReference type="InterPro" id="IPR011545">
    <property type="entry name" value="DEAD/DEAH_box_helicase_dom"/>
</dbReference>
<evidence type="ECO:0000256" key="2">
    <source>
        <dbReference type="ARBA" id="ARBA00022741"/>
    </source>
</evidence>
<feature type="short sequence motif" description="Q motif" evidence="8">
    <location>
        <begin position="210"/>
        <end position="238"/>
    </location>
</feature>
<dbReference type="EC" id="3.6.4.13" evidence="1"/>
<dbReference type="SMART" id="SM00487">
    <property type="entry name" value="DEXDc"/>
    <property type="match status" value="1"/>
</dbReference>
<evidence type="ECO:0000256" key="5">
    <source>
        <dbReference type="ARBA" id="ARBA00022840"/>
    </source>
</evidence>
<dbReference type="InterPro" id="IPR004088">
    <property type="entry name" value="KH_dom_type_1"/>
</dbReference>
<dbReference type="EMBL" id="JAUDFV010000146">
    <property type="protein sequence ID" value="KAL2720486.1"/>
    <property type="molecule type" value="Genomic_DNA"/>
</dbReference>
<keyword evidence="4 9" id="KW-0347">Helicase</keyword>
<evidence type="ECO:0000256" key="4">
    <source>
        <dbReference type="ARBA" id="ARBA00022806"/>
    </source>
</evidence>
<dbReference type="GO" id="GO:0031047">
    <property type="term" value="P:regulatory ncRNA-mediated gene silencing"/>
    <property type="evidence" value="ECO:0007669"/>
    <property type="project" value="UniProtKB-ARBA"/>
</dbReference>
<evidence type="ECO:0000256" key="6">
    <source>
        <dbReference type="ARBA" id="ARBA00047984"/>
    </source>
</evidence>
<dbReference type="PANTHER" id="PTHR47958">
    <property type="entry name" value="ATP-DEPENDENT RNA HELICASE DBP3"/>
    <property type="match status" value="1"/>
</dbReference>
<evidence type="ECO:0000256" key="9">
    <source>
        <dbReference type="RuleBase" id="RU000492"/>
    </source>
</evidence>
<evidence type="ECO:0000256" key="3">
    <source>
        <dbReference type="ARBA" id="ARBA00022801"/>
    </source>
</evidence>
<dbReference type="Pfam" id="PF00013">
    <property type="entry name" value="KH_1"/>
    <property type="match status" value="1"/>
</dbReference>
<keyword evidence="7" id="KW-0694">RNA-binding</keyword>
<comment type="caution">
    <text evidence="13">The sequence shown here is derived from an EMBL/GenBank/DDBJ whole genome shotgun (WGS) entry which is preliminary data.</text>
</comment>
<dbReference type="SMART" id="SM00322">
    <property type="entry name" value="KH"/>
    <property type="match status" value="1"/>
</dbReference>
<protein>
    <recommendedName>
        <fullName evidence="1">RNA helicase</fullName>
        <ecNumber evidence="1">3.6.4.13</ecNumber>
    </recommendedName>
</protein>
<dbReference type="PROSITE" id="PS00039">
    <property type="entry name" value="DEAD_ATP_HELICASE"/>
    <property type="match status" value="1"/>
</dbReference>
<dbReference type="FunFam" id="3.40.50.300:FF:000079">
    <property type="entry name" value="probable ATP-dependent RNA helicase DDX17"/>
    <property type="match status" value="1"/>
</dbReference>
<dbReference type="FunFam" id="3.40.50.300:FF:000008">
    <property type="entry name" value="ATP-dependent RNA helicase RhlB"/>
    <property type="match status" value="1"/>
</dbReference>
<dbReference type="GO" id="GO:0003724">
    <property type="term" value="F:RNA helicase activity"/>
    <property type="evidence" value="ECO:0007669"/>
    <property type="project" value="UniProtKB-EC"/>
</dbReference>
<dbReference type="PROSITE" id="PS51195">
    <property type="entry name" value="Q_MOTIF"/>
    <property type="match status" value="1"/>
</dbReference>
<evidence type="ECO:0000259" key="12">
    <source>
        <dbReference type="PROSITE" id="PS51195"/>
    </source>
</evidence>
<dbReference type="AlphaFoldDB" id="A0ABD2AJC3"/>
<dbReference type="InterPro" id="IPR014014">
    <property type="entry name" value="RNA_helicase_DEAD_Q_motif"/>
</dbReference>
<dbReference type="SUPFAM" id="SSF54791">
    <property type="entry name" value="Eukaryotic type KH-domain (KH-domain type I)"/>
    <property type="match status" value="1"/>
</dbReference>
<dbReference type="InterPro" id="IPR004087">
    <property type="entry name" value="KH_dom"/>
</dbReference>
<dbReference type="PROSITE" id="PS50084">
    <property type="entry name" value="KH_TYPE_1"/>
    <property type="match status" value="1"/>
</dbReference>
<evidence type="ECO:0000259" key="11">
    <source>
        <dbReference type="PROSITE" id="PS51194"/>
    </source>
</evidence>
<dbReference type="GO" id="GO:0016787">
    <property type="term" value="F:hydrolase activity"/>
    <property type="evidence" value="ECO:0007669"/>
    <property type="project" value="UniProtKB-KW"/>
</dbReference>
<dbReference type="Gene3D" id="3.40.50.300">
    <property type="entry name" value="P-loop containing nucleotide triphosphate hydrolases"/>
    <property type="match status" value="2"/>
</dbReference>
<dbReference type="InterPro" id="IPR036612">
    <property type="entry name" value="KH_dom_type_1_sf"/>
</dbReference>
<dbReference type="InterPro" id="IPR001650">
    <property type="entry name" value="Helicase_C-like"/>
</dbReference>
<comment type="catalytic activity">
    <reaction evidence="6">
        <text>ATP + H2O = ADP + phosphate + H(+)</text>
        <dbReference type="Rhea" id="RHEA:13065"/>
        <dbReference type="ChEBI" id="CHEBI:15377"/>
        <dbReference type="ChEBI" id="CHEBI:15378"/>
        <dbReference type="ChEBI" id="CHEBI:30616"/>
        <dbReference type="ChEBI" id="CHEBI:43474"/>
        <dbReference type="ChEBI" id="CHEBI:456216"/>
        <dbReference type="EC" id="3.6.4.13"/>
    </reaction>
</comment>
<dbReference type="Pfam" id="PF00271">
    <property type="entry name" value="Helicase_C"/>
    <property type="match status" value="1"/>
</dbReference>
<dbReference type="InterPro" id="IPR014001">
    <property type="entry name" value="Helicase_ATP-bd"/>
</dbReference>
<dbReference type="SMART" id="SM00490">
    <property type="entry name" value="HELICc"/>
    <property type="match status" value="1"/>
</dbReference>
<dbReference type="PROSITE" id="PS51192">
    <property type="entry name" value="HELICASE_ATP_BIND_1"/>
    <property type="match status" value="1"/>
</dbReference>
<accession>A0ABD2AJC3</accession>
<dbReference type="InterPro" id="IPR000629">
    <property type="entry name" value="RNA-helicase_DEAD-box_CS"/>
</dbReference>
<sequence>MAELQMNEGWNSDQEFEYPFSIEESMTSQKIHRTKTRFNSVRSYKNGSQQTKPQGLIINIDSKKVGKLIGKGGCNIKELQEKSNAKIKIEQSTTYGISTATLIGSKAAQNKAKELIDELLKDPPQSVKIEQEKKKQIPWSQINKRNHEEEPFSYPPIFKNFYEEDSFIAQMSAEHVAEIRIKNNNIEVQHVFDNEENAANELHIPNPIETFEQAFHNYPEVLREIKKQGFTKPSPIQCQAWPILLSGKDMIGIAQTGTGKTLAFLLPALIHIVGQETPFNERLGPNVLILAPTRELALQIEKEVGKYSYHDIKVVCVYGGGNRQDQIDIVTKGVQIVIATPGRLNDLVSVGAIDVRSVTFLVLDEADRMLDMGFEPQIRKSLLDVRSDRQTIMTSATWPPGVRRLARSYMQDPIQVFIGSLDLAAVHTVKQQIYMISEEDKMPMLYEFIHNMEPEDKVIVFFSKKARVDDLSSELALAHISCQSIHGGRDQEDRELAIEELKTGLVRILLATDVASRGLDIEDITHVFNYDFPRDIEEYVHRVGRTGRAGKTGESITFMTKDDWSHSKELISILEEASQVRSSYAFKVLLYIVPDELYNMAERYEAWKIKKAEERMNNRSCGRGYKSGFSRQNRWGGKW</sequence>
<feature type="domain" description="DEAD-box RNA helicase Q" evidence="12">
    <location>
        <begin position="210"/>
        <end position="238"/>
    </location>
</feature>
<keyword evidence="5 9" id="KW-0067">ATP-binding</keyword>
<gene>
    <name evidence="13" type="ORF">V1478_010062</name>
</gene>
<evidence type="ECO:0000256" key="8">
    <source>
        <dbReference type="PROSITE-ProRule" id="PRU00552"/>
    </source>
</evidence>
<dbReference type="Pfam" id="PF00270">
    <property type="entry name" value="DEAD"/>
    <property type="match status" value="1"/>
</dbReference>